<keyword evidence="3" id="KW-0285">Flavoprotein</keyword>
<protein>
    <recommendedName>
        <fullName evidence="10">Acyl-CoA dehydrogenase</fullName>
    </recommendedName>
</protein>
<feature type="domain" description="Acyl-CoA dehydrogenase/oxidase C-terminal" evidence="6">
    <location>
        <begin position="231"/>
        <end position="385"/>
    </location>
</feature>
<feature type="domain" description="Acyl-CoA oxidase/dehydrogenase middle" evidence="7">
    <location>
        <begin position="125"/>
        <end position="219"/>
    </location>
</feature>
<dbReference type="Gene3D" id="1.10.540.10">
    <property type="entry name" value="Acyl-CoA dehydrogenase/oxidase, N-terminal domain"/>
    <property type="match status" value="1"/>
</dbReference>
<dbReference type="PANTHER" id="PTHR43292:SF3">
    <property type="entry name" value="ACYL-COA DEHYDROGENASE FADE29"/>
    <property type="match status" value="1"/>
</dbReference>
<dbReference type="Pfam" id="PF02770">
    <property type="entry name" value="Acyl-CoA_dh_M"/>
    <property type="match status" value="1"/>
</dbReference>
<keyword evidence="4" id="KW-0274">FAD</keyword>
<keyword evidence="5" id="KW-0560">Oxidoreductase</keyword>
<dbReference type="InterPro" id="IPR037069">
    <property type="entry name" value="AcylCoA_DH/ox_N_sf"/>
</dbReference>
<dbReference type="Pfam" id="PF02771">
    <property type="entry name" value="Acyl-CoA_dh_N"/>
    <property type="match status" value="1"/>
</dbReference>
<evidence type="ECO:0000259" key="6">
    <source>
        <dbReference type="Pfam" id="PF00441"/>
    </source>
</evidence>
<evidence type="ECO:0000259" key="7">
    <source>
        <dbReference type="Pfam" id="PF02770"/>
    </source>
</evidence>
<dbReference type="PANTHER" id="PTHR43292">
    <property type="entry name" value="ACYL-COA DEHYDROGENASE"/>
    <property type="match status" value="1"/>
</dbReference>
<evidence type="ECO:0000256" key="1">
    <source>
        <dbReference type="ARBA" id="ARBA00001974"/>
    </source>
</evidence>
<dbReference type="SUPFAM" id="SSF47203">
    <property type="entry name" value="Acyl-CoA dehydrogenase C-terminal domain-like"/>
    <property type="match status" value="1"/>
</dbReference>
<feature type="domain" description="Acyl-CoA dehydrogenase/oxidase N-terminal" evidence="8">
    <location>
        <begin position="9"/>
        <end position="120"/>
    </location>
</feature>
<gene>
    <name evidence="9" type="ORF">METZ01_LOCUS156676</name>
</gene>
<dbReference type="InterPro" id="IPR046373">
    <property type="entry name" value="Acyl-CoA_Oxase/DH_mid-dom_sf"/>
</dbReference>
<dbReference type="InterPro" id="IPR013786">
    <property type="entry name" value="AcylCoA_DH/ox_N"/>
</dbReference>
<comment type="similarity">
    <text evidence="2">Belongs to the acyl-CoA dehydrogenase family.</text>
</comment>
<dbReference type="SUPFAM" id="SSF56645">
    <property type="entry name" value="Acyl-CoA dehydrogenase NM domain-like"/>
    <property type="match status" value="1"/>
</dbReference>
<dbReference type="InterPro" id="IPR036250">
    <property type="entry name" value="AcylCo_DH-like_C"/>
</dbReference>
<dbReference type="InterPro" id="IPR006091">
    <property type="entry name" value="Acyl-CoA_Oxase/DH_mid-dom"/>
</dbReference>
<evidence type="ECO:0000256" key="2">
    <source>
        <dbReference type="ARBA" id="ARBA00009347"/>
    </source>
</evidence>
<evidence type="ECO:0000256" key="5">
    <source>
        <dbReference type="ARBA" id="ARBA00023002"/>
    </source>
</evidence>
<organism evidence="9">
    <name type="scientific">marine metagenome</name>
    <dbReference type="NCBI Taxonomy" id="408172"/>
    <lineage>
        <taxon>unclassified sequences</taxon>
        <taxon>metagenomes</taxon>
        <taxon>ecological metagenomes</taxon>
    </lineage>
</organism>
<evidence type="ECO:0000256" key="4">
    <source>
        <dbReference type="ARBA" id="ARBA00022827"/>
    </source>
</evidence>
<sequence>MDFRFSLEDERFRTELLSFLKSTLPQPMPFPGEMTDEQEWELTTGIRRKLAEKGWLTMNWPEIYGGQAASSIRTLIFNEEMSYHLIPGRDVFGSRMLGPTLMIYGSEEQKEQFLPPISEGSVQWCQGYSEPESGSDLASLRTRAEDIGDHYLVNGGKIWTSMAHKADWMMLLARTNPNVPKHRGISFFLLDMRTDGIEIKPIINMAGRHEFNQIFFDNVRIPKDKLVGEEGQGWYVAVTLLDFERSGIDYAAQAKRLLDDLTGYVIKAQEAGNHRLSKWWINDLLAKLYIDTEVAKLISYRTAWLQSQHIVPTKEASMSKVFGSETFQKVAAAGLKILGLYAPLTSDDDHSALSGYVQECWRYSFMNTIAAGTSEIQRNIIANRGLKLPRN</sequence>
<dbReference type="EMBL" id="UINC01026416">
    <property type="protein sequence ID" value="SVB03822.1"/>
    <property type="molecule type" value="Genomic_DNA"/>
</dbReference>
<name>A0A382ARW0_9ZZZZ</name>
<dbReference type="FunFam" id="2.40.110.10:FF:000011">
    <property type="entry name" value="Acyl-CoA dehydrogenase FadE34"/>
    <property type="match status" value="1"/>
</dbReference>
<comment type="cofactor">
    <cofactor evidence="1">
        <name>FAD</name>
        <dbReference type="ChEBI" id="CHEBI:57692"/>
    </cofactor>
</comment>
<dbReference type="Gene3D" id="2.40.110.10">
    <property type="entry name" value="Butyryl-CoA Dehydrogenase, subunit A, domain 2"/>
    <property type="match status" value="1"/>
</dbReference>
<dbReference type="InterPro" id="IPR052161">
    <property type="entry name" value="Mycobact_Acyl-CoA_DH"/>
</dbReference>
<reference evidence="9" key="1">
    <citation type="submission" date="2018-05" db="EMBL/GenBank/DDBJ databases">
        <authorList>
            <person name="Lanie J.A."/>
            <person name="Ng W.-L."/>
            <person name="Kazmierczak K.M."/>
            <person name="Andrzejewski T.M."/>
            <person name="Davidsen T.M."/>
            <person name="Wayne K.J."/>
            <person name="Tettelin H."/>
            <person name="Glass J.I."/>
            <person name="Rusch D."/>
            <person name="Podicherti R."/>
            <person name="Tsui H.-C.T."/>
            <person name="Winkler M.E."/>
        </authorList>
    </citation>
    <scope>NUCLEOTIDE SEQUENCE</scope>
</reference>
<dbReference type="Pfam" id="PF00441">
    <property type="entry name" value="Acyl-CoA_dh_1"/>
    <property type="match status" value="1"/>
</dbReference>
<proteinExistence type="inferred from homology"/>
<evidence type="ECO:0000259" key="8">
    <source>
        <dbReference type="Pfam" id="PF02771"/>
    </source>
</evidence>
<dbReference type="GO" id="GO:0005886">
    <property type="term" value="C:plasma membrane"/>
    <property type="evidence" value="ECO:0007669"/>
    <property type="project" value="TreeGrafter"/>
</dbReference>
<evidence type="ECO:0008006" key="10">
    <source>
        <dbReference type="Google" id="ProtNLM"/>
    </source>
</evidence>
<accession>A0A382ARW0</accession>
<evidence type="ECO:0000256" key="3">
    <source>
        <dbReference type="ARBA" id="ARBA00022630"/>
    </source>
</evidence>
<dbReference type="InterPro" id="IPR009075">
    <property type="entry name" value="AcylCo_DH/oxidase_C"/>
</dbReference>
<dbReference type="GO" id="GO:0016627">
    <property type="term" value="F:oxidoreductase activity, acting on the CH-CH group of donors"/>
    <property type="evidence" value="ECO:0007669"/>
    <property type="project" value="InterPro"/>
</dbReference>
<dbReference type="AlphaFoldDB" id="A0A382ARW0"/>
<dbReference type="Gene3D" id="1.20.140.10">
    <property type="entry name" value="Butyryl-CoA Dehydrogenase, subunit A, domain 3"/>
    <property type="match status" value="1"/>
</dbReference>
<evidence type="ECO:0000313" key="9">
    <source>
        <dbReference type="EMBL" id="SVB03822.1"/>
    </source>
</evidence>
<dbReference type="InterPro" id="IPR009100">
    <property type="entry name" value="AcylCoA_DH/oxidase_NM_dom_sf"/>
</dbReference>
<dbReference type="GO" id="GO:0050660">
    <property type="term" value="F:flavin adenine dinucleotide binding"/>
    <property type="evidence" value="ECO:0007669"/>
    <property type="project" value="InterPro"/>
</dbReference>